<dbReference type="Gene3D" id="6.10.250.1310">
    <property type="match status" value="1"/>
</dbReference>
<reference evidence="2 3" key="2">
    <citation type="submission" date="2013-12" db="EMBL/GenBank/DDBJ databases">
        <authorList>
            <person name="Yu Y."/>
            <person name="Lee S."/>
            <person name="de Baynast K."/>
            <person name="Wissotski M."/>
            <person name="Liu L."/>
            <person name="Talag J."/>
            <person name="Goicoechea J."/>
            <person name="Angelova A."/>
            <person name="Jetty R."/>
            <person name="Kudrna D."/>
            <person name="Golser W."/>
            <person name="Rivera L."/>
            <person name="Zhang J."/>
            <person name="Wing R."/>
        </authorList>
    </citation>
    <scope>NUCLEOTIDE SEQUENCE</scope>
</reference>
<accession>A0A0D9VIJ5</accession>
<protein>
    <submittedName>
        <fullName evidence="2">Uncharacterized protein</fullName>
    </submittedName>
</protein>
<dbReference type="PANTHER" id="PTHR35116">
    <property type="entry name" value="HELICASE PROTEIN MOM1"/>
    <property type="match status" value="1"/>
</dbReference>
<dbReference type="EnsemblPlants" id="LPERR02G20210.1">
    <property type="protein sequence ID" value="LPERR02G20210.1"/>
    <property type="gene ID" value="LPERR02G20210"/>
</dbReference>
<proteinExistence type="predicted"/>
<dbReference type="Gramene" id="LPERR02G20210.1">
    <property type="protein sequence ID" value="LPERR02G20210.1"/>
    <property type="gene ID" value="LPERR02G20210"/>
</dbReference>
<feature type="region of interest" description="Disordered" evidence="1">
    <location>
        <begin position="486"/>
        <end position="515"/>
    </location>
</feature>
<evidence type="ECO:0000313" key="2">
    <source>
        <dbReference type="EnsemblPlants" id="LPERR02G20210.2"/>
    </source>
</evidence>
<dbReference type="EnsemblPlants" id="LPERR02G20210.2">
    <property type="protein sequence ID" value="LPERR02G20210.2"/>
    <property type="gene ID" value="LPERR02G20210"/>
</dbReference>
<dbReference type="PANTHER" id="PTHR35116:SF6">
    <property type="entry name" value="OS02G0625900 PROTEIN"/>
    <property type="match status" value="1"/>
</dbReference>
<dbReference type="eggNOG" id="ENOG502RRPF">
    <property type="taxonomic scope" value="Eukaryota"/>
</dbReference>
<evidence type="ECO:0000256" key="1">
    <source>
        <dbReference type="SAM" id="MobiDB-lite"/>
    </source>
</evidence>
<feature type="region of interest" description="Disordered" evidence="1">
    <location>
        <begin position="1"/>
        <end position="25"/>
    </location>
</feature>
<reference evidence="2" key="3">
    <citation type="submission" date="2015-04" db="UniProtKB">
        <authorList>
            <consortium name="EnsemblPlants"/>
        </authorList>
    </citation>
    <scope>IDENTIFICATION</scope>
</reference>
<keyword evidence="3" id="KW-1185">Reference proteome</keyword>
<dbReference type="Proteomes" id="UP000032180">
    <property type="component" value="Chromosome 2"/>
</dbReference>
<dbReference type="Gramene" id="LPERR02G20210.2">
    <property type="protein sequence ID" value="LPERR02G20210.2"/>
    <property type="gene ID" value="LPERR02G20210"/>
</dbReference>
<name>A0A0D9VIJ5_9ORYZ</name>
<feature type="compositionally biased region" description="Basic and acidic residues" evidence="1">
    <location>
        <begin position="1"/>
        <end position="23"/>
    </location>
</feature>
<evidence type="ECO:0000313" key="3">
    <source>
        <dbReference type="Proteomes" id="UP000032180"/>
    </source>
</evidence>
<organism evidence="2 3">
    <name type="scientific">Leersia perrieri</name>
    <dbReference type="NCBI Taxonomy" id="77586"/>
    <lineage>
        <taxon>Eukaryota</taxon>
        <taxon>Viridiplantae</taxon>
        <taxon>Streptophyta</taxon>
        <taxon>Embryophyta</taxon>
        <taxon>Tracheophyta</taxon>
        <taxon>Spermatophyta</taxon>
        <taxon>Magnoliopsida</taxon>
        <taxon>Liliopsida</taxon>
        <taxon>Poales</taxon>
        <taxon>Poaceae</taxon>
        <taxon>BOP clade</taxon>
        <taxon>Oryzoideae</taxon>
        <taxon>Oryzeae</taxon>
        <taxon>Oryzinae</taxon>
        <taxon>Leersia</taxon>
    </lineage>
</organism>
<dbReference type="GO" id="GO:0031507">
    <property type="term" value="P:heterochromatin formation"/>
    <property type="evidence" value="ECO:0007669"/>
    <property type="project" value="InterPro"/>
</dbReference>
<dbReference type="HOGENOM" id="CLU_013097_0_0_1"/>
<feature type="compositionally biased region" description="Polar residues" evidence="1">
    <location>
        <begin position="486"/>
        <end position="504"/>
    </location>
</feature>
<dbReference type="AlphaFoldDB" id="A0A0D9VIJ5"/>
<sequence>MDYYDACKESSQCKELEGGKGSEEDIEFDEAELEEGEIREPARSKSHIHRDIGINDIELSSFRHAIMKDSVSKTQSASHIRDTQGFANTIDMQKLEHRASGSQTVEVRQREMHGEYSRSYSYVKSSSNKRHKQEYGYYGYSEYQQALKKIEEVSSRRFKKLLAWHNEDRKEFNVLCKKQEFEYLQEHVRSYKVHYMRAVSTIRYCRMKLPKLRFTVLRKKFHKHYQSQLIEFVKRQIKDRDKEKRIRKRWILEAEAGYLMKGFYMIPLPYSGLTVEKLKCPLTDYSNVDEPLNYFNMEGLSTEIEAIASSIGPKGTHAGKTSNGSETTVKNSQLLLESNGSTQDGISVGPSEEVFTCERRSPQSTCEATRMVFGQNNGTQIACPVVAQSNGGHTKLSYASQSDSSTSLAKANAVAVDTRLLSIAKGRRSSSDYDVSQRKFLSESTSRLCKTPLLHKEAPSGNHEISLDTISLQEAPCANQQISSDTISLQEAPSSSPPSTNAIQMEQPKDKSSEIALSDQTSSFAQVTKQPDMNANTSIINATPEMNANTSIINATPEMNANISMINATQQQHFNSTLQAVTQPPDGSSPSVRTGFVSSRASNIEAESHNQILTNSIEQCPSEVGFDPIAVELSRLQHLRVLLAKRHQEKRQQHILAREIEMAEAKRKYDEQIYKLEMESLQRKKELELLSQKVHKQQVLAEEFQSMFVTHRSRGAAKRKMTEPNGSSGQQAFELPASVSAPASGVMCQPSQQGAQPFMGSSPRCPFVTTNHSTVDSLGRSATPLAHNRSAGMDTAIVYHAPEPHPHAVVNPLPPSGLHFGVASLEH</sequence>
<dbReference type="STRING" id="77586.A0A0D9VIJ5"/>
<dbReference type="InterPro" id="IPR039322">
    <property type="entry name" value="MOM1"/>
</dbReference>
<reference evidence="2 3" key="1">
    <citation type="submission" date="2012-08" db="EMBL/GenBank/DDBJ databases">
        <title>Oryza genome evolution.</title>
        <authorList>
            <person name="Wing R.A."/>
        </authorList>
    </citation>
    <scope>NUCLEOTIDE SEQUENCE</scope>
</reference>